<dbReference type="EMBL" id="KN822962">
    <property type="protein sequence ID" value="KIO31497.1"/>
    <property type="molecule type" value="Genomic_DNA"/>
</dbReference>
<evidence type="ECO:0000256" key="1">
    <source>
        <dbReference type="ARBA" id="ARBA00004496"/>
    </source>
</evidence>
<dbReference type="InterPro" id="IPR024111">
    <property type="entry name" value="PEX5/PEX5L"/>
</dbReference>
<feature type="repeat" description="TPR" evidence="6">
    <location>
        <begin position="525"/>
        <end position="558"/>
    </location>
</feature>
<dbReference type="InterPro" id="IPR019734">
    <property type="entry name" value="TPR_rpt"/>
</dbReference>
<evidence type="ECO:0000313" key="8">
    <source>
        <dbReference type="EMBL" id="KIO31497.1"/>
    </source>
</evidence>
<dbReference type="Proteomes" id="UP000054248">
    <property type="component" value="Unassembled WGS sequence"/>
</dbReference>
<dbReference type="GO" id="GO:0005829">
    <property type="term" value="C:cytosol"/>
    <property type="evidence" value="ECO:0007669"/>
    <property type="project" value="TreeGrafter"/>
</dbReference>
<dbReference type="SMART" id="SM00028">
    <property type="entry name" value="TPR"/>
    <property type="match status" value="3"/>
</dbReference>
<reference evidence="8 9" key="1">
    <citation type="submission" date="2014-04" db="EMBL/GenBank/DDBJ databases">
        <authorList>
            <consortium name="DOE Joint Genome Institute"/>
            <person name="Kuo A."/>
            <person name="Girlanda M."/>
            <person name="Perotto S."/>
            <person name="Kohler A."/>
            <person name="Nagy L.G."/>
            <person name="Floudas D."/>
            <person name="Copeland A."/>
            <person name="Barry K.W."/>
            <person name="Cichocki N."/>
            <person name="Veneault-Fourrey C."/>
            <person name="LaButti K."/>
            <person name="Lindquist E.A."/>
            <person name="Lipzen A."/>
            <person name="Lundell T."/>
            <person name="Morin E."/>
            <person name="Murat C."/>
            <person name="Sun H."/>
            <person name="Tunlid A."/>
            <person name="Henrissat B."/>
            <person name="Grigoriev I.V."/>
            <person name="Hibbett D.S."/>
            <person name="Martin F."/>
            <person name="Nordberg H.P."/>
            <person name="Cantor M.N."/>
            <person name="Hua S.X."/>
        </authorList>
    </citation>
    <scope>NUCLEOTIDE SEQUENCE [LARGE SCALE GENOMIC DNA]</scope>
    <source>
        <strain evidence="8 9">MUT 4182</strain>
    </source>
</reference>
<name>A0A0C3MCL2_9AGAM</name>
<dbReference type="PROSITE" id="PS50005">
    <property type="entry name" value="TPR"/>
    <property type="match status" value="2"/>
</dbReference>
<keyword evidence="3" id="KW-0963">Cytoplasm</keyword>
<dbReference type="GO" id="GO:0016560">
    <property type="term" value="P:protein import into peroxisome matrix, docking"/>
    <property type="evidence" value="ECO:0007669"/>
    <property type="project" value="TreeGrafter"/>
</dbReference>
<comment type="subcellular location">
    <subcellularLocation>
        <location evidence="1">Cytoplasm</location>
    </subcellularLocation>
</comment>
<feature type="compositionally biased region" description="Basic and acidic residues" evidence="7">
    <location>
        <begin position="25"/>
        <end position="36"/>
    </location>
</feature>
<dbReference type="HOGENOM" id="CLU_013516_3_1_1"/>
<dbReference type="Pfam" id="PF13432">
    <property type="entry name" value="TPR_16"/>
    <property type="match status" value="1"/>
</dbReference>
<evidence type="ECO:0000256" key="6">
    <source>
        <dbReference type="PROSITE-ProRule" id="PRU00339"/>
    </source>
</evidence>
<evidence type="ECO:0000256" key="5">
    <source>
        <dbReference type="ARBA" id="ARBA00022803"/>
    </source>
</evidence>
<dbReference type="AlphaFoldDB" id="A0A0C3MCL2"/>
<dbReference type="PANTHER" id="PTHR10130">
    <property type="entry name" value="PEROXISOMAL TARGETING SIGNAL 1 RECEPTOR PEX5"/>
    <property type="match status" value="1"/>
</dbReference>
<evidence type="ECO:0000256" key="7">
    <source>
        <dbReference type="SAM" id="MobiDB-lite"/>
    </source>
</evidence>
<evidence type="ECO:0000313" key="9">
    <source>
        <dbReference type="Proteomes" id="UP000054248"/>
    </source>
</evidence>
<keyword evidence="9" id="KW-1185">Reference proteome</keyword>
<feature type="repeat" description="TPR" evidence="6">
    <location>
        <begin position="491"/>
        <end position="524"/>
    </location>
</feature>
<reference evidence="9" key="2">
    <citation type="submission" date="2015-01" db="EMBL/GenBank/DDBJ databases">
        <title>Evolutionary Origins and Diversification of the Mycorrhizal Mutualists.</title>
        <authorList>
            <consortium name="DOE Joint Genome Institute"/>
            <consortium name="Mycorrhizal Genomics Consortium"/>
            <person name="Kohler A."/>
            <person name="Kuo A."/>
            <person name="Nagy L.G."/>
            <person name="Floudas D."/>
            <person name="Copeland A."/>
            <person name="Barry K.W."/>
            <person name="Cichocki N."/>
            <person name="Veneault-Fourrey C."/>
            <person name="LaButti K."/>
            <person name="Lindquist E.A."/>
            <person name="Lipzen A."/>
            <person name="Lundell T."/>
            <person name="Morin E."/>
            <person name="Murat C."/>
            <person name="Riley R."/>
            <person name="Ohm R."/>
            <person name="Sun H."/>
            <person name="Tunlid A."/>
            <person name="Henrissat B."/>
            <person name="Grigoriev I.V."/>
            <person name="Hibbett D.S."/>
            <person name="Martin F."/>
        </authorList>
    </citation>
    <scope>NUCLEOTIDE SEQUENCE [LARGE SCALE GENOMIC DNA]</scope>
    <source>
        <strain evidence="9">MUT 4182</strain>
    </source>
</reference>
<proteinExistence type="inferred from homology"/>
<comment type="similarity">
    <text evidence="2">Belongs to the peroxisomal targeting signal receptor family.</text>
</comment>
<gene>
    <name evidence="8" type="ORF">M407DRAFT_130977</name>
</gene>
<keyword evidence="4" id="KW-0677">Repeat</keyword>
<dbReference type="STRING" id="1051891.A0A0C3MCL2"/>
<evidence type="ECO:0000256" key="2">
    <source>
        <dbReference type="ARBA" id="ARBA00005348"/>
    </source>
</evidence>
<feature type="compositionally biased region" description="Polar residues" evidence="7">
    <location>
        <begin position="40"/>
        <end position="53"/>
    </location>
</feature>
<protein>
    <submittedName>
        <fullName evidence="8">Uncharacterized protein</fullName>
    </submittedName>
</protein>
<dbReference type="Gene3D" id="1.25.40.10">
    <property type="entry name" value="Tetratricopeptide repeat domain"/>
    <property type="match status" value="1"/>
</dbReference>
<dbReference type="SUPFAM" id="SSF48452">
    <property type="entry name" value="TPR-like"/>
    <property type="match status" value="1"/>
</dbReference>
<dbReference type="GO" id="GO:0005052">
    <property type="term" value="F:peroxisome matrix targeting signal-1 binding"/>
    <property type="evidence" value="ECO:0007669"/>
    <property type="project" value="TreeGrafter"/>
</dbReference>
<organism evidence="8 9">
    <name type="scientific">Tulasnella calospora MUT 4182</name>
    <dbReference type="NCBI Taxonomy" id="1051891"/>
    <lineage>
        <taxon>Eukaryota</taxon>
        <taxon>Fungi</taxon>
        <taxon>Dikarya</taxon>
        <taxon>Basidiomycota</taxon>
        <taxon>Agaricomycotina</taxon>
        <taxon>Agaricomycetes</taxon>
        <taxon>Cantharellales</taxon>
        <taxon>Tulasnellaceae</taxon>
        <taxon>Tulasnella</taxon>
    </lineage>
</organism>
<feature type="region of interest" description="Disordered" evidence="7">
    <location>
        <begin position="25"/>
        <end position="53"/>
    </location>
</feature>
<evidence type="ECO:0000256" key="3">
    <source>
        <dbReference type="ARBA" id="ARBA00022490"/>
    </source>
</evidence>
<accession>A0A0C3MCL2</accession>
<dbReference type="GO" id="GO:0005778">
    <property type="term" value="C:peroxisomal membrane"/>
    <property type="evidence" value="ECO:0007669"/>
    <property type="project" value="TreeGrafter"/>
</dbReference>
<dbReference type="OrthoDB" id="10006023at2759"/>
<dbReference type="InterPro" id="IPR011990">
    <property type="entry name" value="TPR-like_helical_dom_sf"/>
</dbReference>
<dbReference type="PANTHER" id="PTHR10130:SF9">
    <property type="entry name" value="PEROXISOMAL TARGETING SIGNAL RECEPTOR"/>
    <property type="match status" value="1"/>
</dbReference>
<evidence type="ECO:0000256" key="4">
    <source>
        <dbReference type="ARBA" id="ARBA00022737"/>
    </source>
</evidence>
<keyword evidence="5 6" id="KW-0802">TPR repeat</keyword>
<sequence length="651" mass="71162">MSFNALVSGADCGPVNALSQMVKHTEADRSLQKDRVGPSASGSRLQHLPTTTTVGPNAADVAMARQFFDGQAAAPMPLQHGLPFAAPATRVPIDAMQKGAPRLGTPVEGGNAALQDAWARGAAPAPNALAEAWNRGASSAQTPGTADLGQMRLGAPSMPLGMGMYGGFAGPRMMPMYSSLNAVQTGHQPQLDWDQEFSKVSEADVKGKGKAKGDIDDLEERFQALAARDEAQRLAETGGHPDYMRDFEKIWNQSLLPPSKDLEEIAKWEADYQQVLQGHREEIEGLRHADFDYGADIQRAWEQRYGRGLTSDMAEKADEDRPFFDPLGIPNLPEYAFEQNNPNLAAPQGTLLAKAKEYLANNGSLSEAALMLEAAIQKGELGEGGYETWILLGETRSMDEREDLGLLALRQGVNIAKNAGVVGPGMLSLAVSYTNESYETAANNTLRDWLLSKYPDAPVVQAKSPWHAREVITSAFLSVAQRLHAEGRSDPDVQVGLGILYYTENAYDKAKDCFESAVWARPEDYLLWNRLGSCLSNGSKPEEALNVYREALRLRPTYTRAIFNVGVACLNIGAYKEAAEHFLSALSSQRTTSGGVPPPDLNANRSEQLWKTLRKAFEAMVCMPLSFYSFRCPLMPWLPRVEPGRSRRLNE</sequence>